<dbReference type="PROSITE" id="PS51891">
    <property type="entry name" value="CENP_V_GFA"/>
    <property type="match status" value="2"/>
</dbReference>
<evidence type="ECO:0000256" key="4">
    <source>
        <dbReference type="ARBA" id="ARBA00023239"/>
    </source>
</evidence>
<dbReference type="InterPro" id="IPR006913">
    <property type="entry name" value="CENP-V/GFA"/>
</dbReference>
<protein>
    <recommendedName>
        <fullName evidence="5">CENP-V/GFA domain-containing protein</fullName>
    </recommendedName>
</protein>
<dbReference type="PANTHER" id="PTHR33337:SF31">
    <property type="entry name" value="DUF636 DOMAIN PROTEIN (AFU_ORTHOLOGUE AFUA_2G12650)"/>
    <property type="match status" value="1"/>
</dbReference>
<evidence type="ECO:0000313" key="7">
    <source>
        <dbReference type="Proteomes" id="UP001320420"/>
    </source>
</evidence>
<keyword evidence="7" id="KW-1185">Reference proteome</keyword>
<dbReference type="SUPFAM" id="SSF51316">
    <property type="entry name" value="Mss4-like"/>
    <property type="match status" value="2"/>
</dbReference>
<gene>
    <name evidence="6" type="ORF">SLS62_009319</name>
</gene>
<comment type="similarity">
    <text evidence="1">Belongs to the Gfa family.</text>
</comment>
<dbReference type="GO" id="GO:0046872">
    <property type="term" value="F:metal ion binding"/>
    <property type="evidence" value="ECO:0007669"/>
    <property type="project" value="UniProtKB-KW"/>
</dbReference>
<keyword evidence="3" id="KW-0862">Zinc</keyword>
<dbReference type="PANTHER" id="PTHR33337">
    <property type="entry name" value="GFA DOMAIN-CONTAINING PROTEIN"/>
    <property type="match status" value="1"/>
</dbReference>
<feature type="domain" description="CENP-V/GFA" evidence="5">
    <location>
        <begin position="28"/>
        <end position="137"/>
    </location>
</feature>
<comment type="caution">
    <text evidence="6">The sequence shown here is derived from an EMBL/GenBank/DDBJ whole genome shotgun (WGS) entry which is preliminary data.</text>
</comment>
<keyword evidence="2" id="KW-0479">Metal-binding</keyword>
<reference evidence="6 7" key="1">
    <citation type="submission" date="2024-02" db="EMBL/GenBank/DDBJ databases">
        <title>De novo assembly and annotation of 12 fungi associated with fruit tree decline syndrome in Ontario, Canada.</title>
        <authorList>
            <person name="Sulman M."/>
            <person name="Ellouze W."/>
            <person name="Ilyukhin E."/>
        </authorList>
    </citation>
    <scope>NUCLEOTIDE SEQUENCE [LARGE SCALE GENOMIC DNA]</scope>
    <source>
        <strain evidence="6 7">M11/M66-122</strain>
    </source>
</reference>
<feature type="domain" description="CENP-V/GFA" evidence="5">
    <location>
        <begin position="190"/>
        <end position="330"/>
    </location>
</feature>
<evidence type="ECO:0000256" key="1">
    <source>
        <dbReference type="ARBA" id="ARBA00005495"/>
    </source>
</evidence>
<organism evidence="6 7">
    <name type="scientific">Diatrype stigma</name>
    <dbReference type="NCBI Taxonomy" id="117547"/>
    <lineage>
        <taxon>Eukaryota</taxon>
        <taxon>Fungi</taxon>
        <taxon>Dikarya</taxon>
        <taxon>Ascomycota</taxon>
        <taxon>Pezizomycotina</taxon>
        <taxon>Sordariomycetes</taxon>
        <taxon>Xylariomycetidae</taxon>
        <taxon>Xylariales</taxon>
        <taxon>Diatrypaceae</taxon>
        <taxon>Diatrype</taxon>
    </lineage>
</organism>
<dbReference type="Pfam" id="PF04828">
    <property type="entry name" value="GFA"/>
    <property type="match status" value="2"/>
</dbReference>
<proteinExistence type="inferred from homology"/>
<sequence length="378" mass="41106">MAIPEPLMPLFNRDKVGNPVGEEEKQTFAARCHCSNVQFAITLPKSMLPLNAYVCGCYHCRVTHGAFGSFHITLPPGLGPEWTAGRINYSVYKTKGGNGGQRFFCPTCGAHSGHYEPLINQWVVDVALFDSSAPFWTYTHFAFPQSARDGGLLSWIPEIAPGRPLLPFSPPNDQAQEYELVKAGSGEERLRAECHCGGVSFTVGRPTEAMRGDAHLGRYVSPADPAKWKALLDFCRDCRKATGVPCNAWALVPRAAIEPADAADLRALGTMKTYASSGASTRGFCGACGATVFTRHRARVASEESEQLTVLNVAVGILRAPEGAKAENWLTWRTGEPAFAGPEDDARTFDPQFVEAVVEGHRKWGVEKYGDVVNFPVV</sequence>
<dbReference type="Gene3D" id="3.90.1590.10">
    <property type="entry name" value="glutathione-dependent formaldehyde- activating enzyme (gfa)"/>
    <property type="match status" value="2"/>
</dbReference>
<dbReference type="GO" id="GO:0016846">
    <property type="term" value="F:carbon-sulfur lyase activity"/>
    <property type="evidence" value="ECO:0007669"/>
    <property type="project" value="InterPro"/>
</dbReference>
<dbReference type="Proteomes" id="UP001320420">
    <property type="component" value="Unassembled WGS sequence"/>
</dbReference>
<dbReference type="EMBL" id="JAKJXP020000096">
    <property type="protein sequence ID" value="KAK7746598.1"/>
    <property type="molecule type" value="Genomic_DNA"/>
</dbReference>
<accession>A0AAN9YIT1</accession>
<name>A0AAN9YIT1_9PEZI</name>
<evidence type="ECO:0000313" key="6">
    <source>
        <dbReference type="EMBL" id="KAK7746598.1"/>
    </source>
</evidence>
<dbReference type="InterPro" id="IPR011057">
    <property type="entry name" value="Mss4-like_sf"/>
</dbReference>
<evidence type="ECO:0000259" key="5">
    <source>
        <dbReference type="PROSITE" id="PS51891"/>
    </source>
</evidence>
<keyword evidence="4" id="KW-0456">Lyase</keyword>
<evidence type="ECO:0000256" key="2">
    <source>
        <dbReference type="ARBA" id="ARBA00022723"/>
    </source>
</evidence>
<evidence type="ECO:0000256" key="3">
    <source>
        <dbReference type="ARBA" id="ARBA00022833"/>
    </source>
</evidence>
<dbReference type="AlphaFoldDB" id="A0AAN9YIT1"/>